<dbReference type="PANTHER" id="PTHR39966:SF3">
    <property type="entry name" value="DUF438 DOMAIN-CONTAINING PROTEIN"/>
    <property type="match status" value="1"/>
</dbReference>
<dbReference type="SUPFAM" id="SSF55785">
    <property type="entry name" value="PYP-like sensor domain (PAS domain)"/>
    <property type="match status" value="1"/>
</dbReference>
<dbReference type="RefSeq" id="WP_194700599.1">
    <property type="nucleotide sequence ID" value="NZ_JADKNH010000002.1"/>
</dbReference>
<evidence type="ECO:0000313" key="2">
    <source>
        <dbReference type="EMBL" id="MBF4692367.1"/>
    </source>
</evidence>
<dbReference type="Gene3D" id="1.20.120.520">
    <property type="entry name" value="nmb1532 protein domain like"/>
    <property type="match status" value="1"/>
</dbReference>
<keyword evidence="3" id="KW-1185">Reference proteome</keyword>
<evidence type="ECO:0000313" key="3">
    <source>
        <dbReference type="Proteomes" id="UP000614200"/>
    </source>
</evidence>
<dbReference type="InterPro" id="IPR012312">
    <property type="entry name" value="Hemerythrin-like"/>
</dbReference>
<dbReference type="InterPro" id="IPR035965">
    <property type="entry name" value="PAS-like_dom_sf"/>
</dbReference>
<reference evidence="2 3" key="1">
    <citation type="submission" date="2020-11" db="EMBL/GenBank/DDBJ databases">
        <title>Fusibacter basophilias sp. nov.</title>
        <authorList>
            <person name="Qiu D."/>
        </authorList>
    </citation>
    <scope>NUCLEOTIDE SEQUENCE [LARGE SCALE GENOMIC DNA]</scope>
    <source>
        <strain evidence="2 3">Q10-2</strain>
    </source>
</reference>
<evidence type="ECO:0000259" key="1">
    <source>
        <dbReference type="Pfam" id="PF01814"/>
    </source>
</evidence>
<dbReference type="Pfam" id="PF13596">
    <property type="entry name" value="PAS_10"/>
    <property type="match status" value="1"/>
</dbReference>
<dbReference type="Proteomes" id="UP000614200">
    <property type="component" value="Unassembled WGS sequence"/>
</dbReference>
<organism evidence="2 3">
    <name type="scientific">Fusibacter ferrireducens</name>
    <dbReference type="NCBI Taxonomy" id="2785058"/>
    <lineage>
        <taxon>Bacteria</taxon>
        <taxon>Bacillati</taxon>
        <taxon>Bacillota</taxon>
        <taxon>Clostridia</taxon>
        <taxon>Eubacteriales</taxon>
        <taxon>Eubacteriales Family XII. Incertae Sedis</taxon>
        <taxon>Fusibacter</taxon>
    </lineage>
</organism>
<name>A0ABR9ZPI8_9FIRM</name>
<dbReference type="Pfam" id="PF01814">
    <property type="entry name" value="Hemerythrin"/>
    <property type="match status" value="1"/>
</dbReference>
<gene>
    <name evidence="2" type="ORF">ISU02_04530</name>
</gene>
<comment type="caution">
    <text evidence="2">The sequence shown here is derived from an EMBL/GenBank/DDBJ whole genome shotgun (WGS) entry which is preliminary data.</text>
</comment>
<proteinExistence type="predicted"/>
<dbReference type="EMBL" id="JADKNH010000002">
    <property type="protein sequence ID" value="MBF4692367.1"/>
    <property type="molecule type" value="Genomic_DNA"/>
</dbReference>
<sequence length="388" mass="45090">MSVDEKRVERLIEYTKSLLDGGDGKALYDQYCSDIEHVKPSEVFDIFYHLLQEGRKPKSILLCLDKVINVFYKSLINYAWEKPSEDDFINNLLAENAALVMKIEAIKKIIKLENCVENRVLLLEAISELKLFNEHYLKKENILFPYLEKRMPKFQGLSIMWSLHDRVRQEIRETIEILGNVTSSEKDINQKLGMLIFSMLGVLKKEELILIPVASEVLEHTEWNAMYKQSFEYDFPFIEKPEVFLPDAVTSFSVKDGIYKTETGSLTYEQLESLFSAIPVDLTFIDAQDKVRYFSRSQERIFPRSTAVLGRDVRQCHPPESVDKVLEIIEAFKSGAREKAVFWINYKAHKVWIQYFALRDQAGVYIGTLEVSQIVDEIISIKGEKRLM</sequence>
<accession>A0ABR9ZPI8</accession>
<protein>
    <submittedName>
        <fullName evidence="2">DUF438 domain-containing protein</fullName>
    </submittedName>
</protein>
<dbReference type="PANTHER" id="PTHR39966">
    <property type="entry name" value="BLL2471 PROTEIN-RELATED"/>
    <property type="match status" value="1"/>
</dbReference>
<feature type="domain" description="Hemerythrin-like" evidence="1">
    <location>
        <begin position="106"/>
        <end position="213"/>
    </location>
</feature>
<dbReference type="Gene3D" id="3.30.450.20">
    <property type="entry name" value="PAS domain"/>
    <property type="match status" value="1"/>
</dbReference>